<evidence type="ECO:0000313" key="1">
    <source>
        <dbReference type="EMBL" id="MQN76951.1"/>
    </source>
</evidence>
<evidence type="ECO:0000313" key="2">
    <source>
        <dbReference type="Proteomes" id="UP000423156"/>
    </source>
</evidence>
<reference evidence="2" key="1">
    <citation type="submission" date="2019-09" db="EMBL/GenBank/DDBJ databases">
        <title>Distinct polysaccharide growth profiles of human intestinal Prevotella copri isolates.</title>
        <authorList>
            <person name="Fehlner-Peach H."/>
            <person name="Magnabosco C."/>
            <person name="Raghavan V."/>
            <person name="Scher J.U."/>
            <person name="Tett A."/>
            <person name="Cox L.M."/>
            <person name="Gottsegen C."/>
            <person name="Watters A."/>
            <person name="Wiltshire- Gordon J.D."/>
            <person name="Segata N."/>
            <person name="Bonneau R."/>
            <person name="Littman D.R."/>
        </authorList>
    </citation>
    <scope>NUCLEOTIDE SEQUENCE [LARGE SCALE GENOMIC DNA]</scope>
    <source>
        <strain evidence="2">BU41712</strain>
    </source>
</reference>
<protein>
    <recommendedName>
        <fullName evidence="3">CD-NTase associated protein 4-like DNA endonuclease domain-containing protein</fullName>
    </recommendedName>
</protein>
<gene>
    <name evidence="1" type="ORF">F7D71_03530</name>
</gene>
<dbReference type="AlphaFoldDB" id="A0AA90V921"/>
<evidence type="ECO:0008006" key="3">
    <source>
        <dbReference type="Google" id="ProtNLM"/>
    </source>
</evidence>
<accession>A0AA90V921</accession>
<comment type="caution">
    <text evidence="1">The sequence shown here is derived from an EMBL/GenBank/DDBJ whole genome shotgun (WGS) entry which is preliminary data.</text>
</comment>
<proteinExistence type="predicted"/>
<organism evidence="1 2">
    <name type="scientific">Segatella copri</name>
    <dbReference type="NCBI Taxonomy" id="165179"/>
    <lineage>
        <taxon>Bacteria</taxon>
        <taxon>Pseudomonadati</taxon>
        <taxon>Bacteroidota</taxon>
        <taxon>Bacteroidia</taxon>
        <taxon>Bacteroidales</taxon>
        <taxon>Prevotellaceae</taxon>
        <taxon>Segatella</taxon>
    </lineage>
</organism>
<sequence>MGVPLTTEEFVKRHKADLQALGFDIQFLAFVIFLLDIKGGDVIKYETEDDIVVLCADKTKWLIQVKNSVDDDAKMTDADSDFWKTFDNWLTLYALSTSKVDFLKDGNRFILYTNKTLSNSFYEHIKGLKQGKCGIEEVISFLQQVKETVSYFPIVEKMLKLGKVELRMFLLKVEVMQVPDSLGALYEKFLIQNNRPTKAEQIVCELLGKLHTEKINAASNHKTLSYEKNAFLKEYRGILQKVSDESLTPIIDDNIEIPEDVNELPFIKYLEQINVLNFPDSIGDYYGSWLSYKNSMQTYYSTQQMTPELENSMNFSAKRIWSIPFRKCHQRIRQDSSEDEKIDAAQNCFYEVIGKNIPIDNMRSIYSPYSSGWFLNMTNDIEHPTICWHYDVYPKLKK</sequence>
<name>A0AA90V921_9BACT</name>
<dbReference type="EMBL" id="VZBZ01000027">
    <property type="protein sequence ID" value="MQN76951.1"/>
    <property type="molecule type" value="Genomic_DNA"/>
</dbReference>
<dbReference type="RefSeq" id="WP_153092080.1">
    <property type="nucleotide sequence ID" value="NZ_JBALJY010000013.1"/>
</dbReference>
<dbReference type="Proteomes" id="UP000423156">
    <property type="component" value="Unassembled WGS sequence"/>
</dbReference>